<reference evidence="2 3" key="1">
    <citation type="submission" date="2021-04" db="EMBL/GenBank/DDBJ databases">
        <authorList>
            <person name="Ivanova A."/>
        </authorList>
    </citation>
    <scope>NUCLEOTIDE SEQUENCE [LARGE SCALE GENOMIC DNA]</scope>
    <source>
        <strain evidence="2 3">G18</strain>
    </source>
</reference>
<dbReference type="PRINTS" id="PR01217">
    <property type="entry name" value="PRICHEXTENSN"/>
</dbReference>
<gene>
    <name evidence="2" type="ORF">J8F10_12855</name>
</gene>
<dbReference type="Gene3D" id="2.60.120.380">
    <property type="match status" value="2"/>
</dbReference>
<dbReference type="Proteomes" id="UP000676565">
    <property type="component" value="Unassembled WGS sequence"/>
</dbReference>
<keyword evidence="3" id="KW-1185">Reference proteome</keyword>
<evidence type="ECO:0008006" key="4">
    <source>
        <dbReference type="Google" id="ProtNLM"/>
    </source>
</evidence>
<comment type="caution">
    <text evidence="2">The sequence shown here is derived from an EMBL/GenBank/DDBJ whole genome shotgun (WGS) entry which is preliminary data.</text>
</comment>
<evidence type="ECO:0000313" key="2">
    <source>
        <dbReference type="EMBL" id="MBP3956173.1"/>
    </source>
</evidence>
<evidence type="ECO:0000313" key="3">
    <source>
        <dbReference type="Proteomes" id="UP000676565"/>
    </source>
</evidence>
<name>A0ABS5BTI0_9BACT</name>
<dbReference type="SUPFAM" id="SSF55486">
    <property type="entry name" value="Metalloproteases ('zincins'), catalytic domain"/>
    <property type="match status" value="1"/>
</dbReference>
<dbReference type="Gene3D" id="3.40.390.10">
    <property type="entry name" value="Collagenase (Catalytic Domain)"/>
    <property type="match status" value="1"/>
</dbReference>
<dbReference type="RefSeq" id="WP_210654202.1">
    <property type="nucleotide sequence ID" value="NZ_JAGKQQ010000001.1"/>
</dbReference>
<dbReference type="EMBL" id="JAGKQQ010000001">
    <property type="protein sequence ID" value="MBP3956173.1"/>
    <property type="molecule type" value="Genomic_DNA"/>
</dbReference>
<sequence length="623" mass="63797">MPAPLLQVEALEARDVPATFGTPWPDGERVTLSFAPDGALIGSSASDLFAELGPDARLAVLRAFQAWAVHADVNIGLVPDSGAAFGTGGAIQGDPRFGDVRVGGRALAGDVLAITAPYNLYDNYSGDLVVNTAAPFGLSGYDLYTALLQESVHALGVGNSPDPASVMYEFYSGVRAGPSAGDIASIQALYGARQPDQYEGLGGNDTFAAATRYRSDVTADLTTTGDVDVYKFTAGVLTQSVTVSLRAAGLSLLTARVEVLDASGRVLASRAVTDPLANDITLSLGGLRAGATYYVRVSGAGGEFGVGSYAIQIKQSSLLTQVTDLVGNLLEETGLNDTLFTATSLLSKTLSPGPQTEYGTRAAFGSPADADYYRLTVPGSVSDGPVNLLVTVWGADGRVLNPWIEVRDATGGVFAAQVTSANGNTTTLQVTGLKAGATYFVKTFSDSGSVGEYTFAADVRPDVVTVPELASGTVGAATAATTEFSLEQTSQVHLVLSATGAHGTAEAVVTNEAGDVVGRFTAAAGRGRSLDLYLAAGKYTVTVRSVGGDMLGFQLGLAIVTDPVGAQPEDPTGTPAPTTPPPPTSPPVPPPSEPPPPTNPTPPPPSEPPPPLPPDPEDPAQWG</sequence>
<accession>A0ABS5BTI0</accession>
<protein>
    <recommendedName>
        <fullName evidence="4">Peptidase metallopeptidase domain-containing protein</fullName>
    </recommendedName>
</protein>
<feature type="region of interest" description="Disordered" evidence="1">
    <location>
        <begin position="563"/>
        <end position="623"/>
    </location>
</feature>
<feature type="compositionally biased region" description="Pro residues" evidence="1">
    <location>
        <begin position="577"/>
        <end position="614"/>
    </location>
</feature>
<proteinExistence type="predicted"/>
<organism evidence="2 3">
    <name type="scientific">Gemmata palustris</name>
    <dbReference type="NCBI Taxonomy" id="2822762"/>
    <lineage>
        <taxon>Bacteria</taxon>
        <taxon>Pseudomonadati</taxon>
        <taxon>Planctomycetota</taxon>
        <taxon>Planctomycetia</taxon>
        <taxon>Gemmatales</taxon>
        <taxon>Gemmataceae</taxon>
        <taxon>Gemmata</taxon>
    </lineage>
</organism>
<evidence type="ECO:0000256" key="1">
    <source>
        <dbReference type="SAM" id="MobiDB-lite"/>
    </source>
</evidence>
<dbReference type="InterPro" id="IPR024079">
    <property type="entry name" value="MetalloPept_cat_dom_sf"/>
</dbReference>